<dbReference type="PANTHER" id="PTHR36180:SF2">
    <property type="entry name" value="BRO FAMILY PROTEIN"/>
    <property type="match status" value="1"/>
</dbReference>
<feature type="domain" description="Bro-N" evidence="1">
    <location>
        <begin position="17"/>
        <end position="121"/>
    </location>
</feature>
<evidence type="ECO:0000313" key="2">
    <source>
        <dbReference type="EMBL" id="TQF09627.1"/>
    </source>
</evidence>
<evidence type="ECO:0000313" key="3">
    <source>
        <dbReference type="Proteomes" id="UP000315369"/>
    </source>
</evidence>
<evidence type="ECO:0000259" key="1">
    <source>
        <dbReference type="PROSITE" id="PS51750"/>
    </source>
</evidence>
<dbReference type="OrthoDB" id="9808959at2"/>
<gene>
    <name evidence="2" type="ORF">FJV41_43655</name>
</gene>
<protein>
    <submittedName>
        <fullName evidence="2">Bro-N domain-containing protein</fullName>
    </submittedName>
</protein>
<dbReference type="PANTHER" id="PTHR36180">
    <property type="entry name" value="DNA-BINDING PROTEIN-RELATED-RELATED"/>
    <property type="match status" value="1"/>
</dbReference>
<accession>A0A540WLB6</accession>
<keyword evidence="3" id="KW-1185">Reference proteome</keyword>
<sequence length="282" mass="30029">MSRAPRGLGVSPKGVAVHPLAHFNFEAHRVRVSVDERGEPWFVAADVCAALDIADSPNALGRLGDDEKGVGTTDTPGGIQRVATVNEPGVYRLVFTSQAAGAERFKRWLAHEVLPTLRRTEANAVPAAPPAQPRQAPSSPLQDQVLEHLDLARTLAFFIPGLKPELAAAHALDAIQTDTGLSMAPHRKALSAAAPPAWLNAMQLGQRVGLSAPKMNLRLEACGLQRQAASGEWELTDAGWEYAEAVPLSPHEHSACELLWRPEVLGVLEDAARSSAISVGLG</sequence>
<reference evidence="2 3" key="1">
    <citation type="submission" date="2019-06" db="EMBL/GenBank/DDBJ databases">
        <authorList>
            <person name="Livingstone P."/>
            <person name="Whitworth D."/>
        </authorList>
    </citation>
    <scope>NUCLEOTIDE SEQUENCE [LARGE SCALE GENOMIC DNA]</scope>
    <source>
        <strain evidence="2 3">AM401</strain>
    </source>
</reference>
<dbReference type="AlphaFoldDB" id="A0A540WLB6"/>
<organism evidence="2 3">
    <name type="scientific">Myxococcus llanfairpwllgwyngyllgogerychwyrndrobwllllantysiliogogogochensis</name>
    <dbReference type="NCBI Taxonomy" id="2590453"/>
    <lineage>
        <taxon>Bacteria</taxon>
        <taxon>Pseudomonadati</taxon>
        <taxon>Myxococcota</taxon>
        <taxon>Myxococcia</taxon>
        <taxon>Myxococcales</taxon>
        <taxon>Cystobacterineae</taxon>
        <taxon>Myxococcaceae</taxon>
        <taxon>Myxococcus</taxon>
    </lineage>
</organism>
<dbReference type="Pfam" id="PF02498">
    <property type="entry name" value="Bro-N"/>
    <property type="match status" value="1"/>
</dbReference>
<comment type="caution">
    <text evidence="2">The sequence shown here is derived from an EMBL/GenBank/DDBJ whole genome shotgun (WGS) entry which is preliminary data.</text>
</comment>
<dbReference type="PROSITE" id="PS51750">
    <property type="entry name" value="BRO_N"/>
    <property type="match status" value="1"/>
</dbReference>
<dbReference type="SMART" id="SM01040">
    <property type="entry name" value="Bro-N"/>
    <property type="match status" value="1"/>
</dbReference>
<proteinExistence type="predicted"/>
<dbReference type="EMBL" id="VIFM01000325">
    <property type="protein sequence ID" value="TQF09627.1"/>
    <property type="molecule type" value="Genomic_DNA"/>
</dbReference>
<dbReference type="Proteomes" id="UP000315369">
    <property type="component" value="Unassembled WGS sequence"/>
</dbReference>
<name>A0A540WLB6_9BACT</name>
<dbReference type="InterPro" id="IPR003497">
    <property type="entry name" value="BRO_N_domain"/>
</dbReference>